<dbReference type="NCBIfam" id="TIGR01145">
    <property type="entry name" value="ATP_synt_delta"/>
    <property type="match status" value="1"/>
</dbReference>
<dbReference type="GO" id="GO:0046933">
    <property type="term" value="F:proton-transporting ATP synthase activity, rotational mechanism"/>
    <property type="evidence" value="ECO:0007669"/>
    <property type="project" value="InterPro"/>
</dbReference>
<dbReference type="GO" id="GO:0016020">
    <property type="term" value="C:membrane"/>
    <property type="evidence" value="ECO:0007669"/>
    <property type="project" value="UniProtKB-SubCell"/>
</dbReference>
<dbReference type="AlphaFoldDB" id="A0A538SHZ2"/>
<name>A0A538SHZ2_UNCEI</name>
<sequence>MISAVLARRYARALLDLSRKRHDLKETHQDLESVARVFERDPRVRRFFEAPNISRVEKEAFLEKRWKPKLNRNVYGLHMVLLRRRRFDHLVAIAAEFHKLAEEAQG</sequence>
<evidence type="ECO:0000256" key="6">
    <source>
        <dbReference type="ARBA" id="ARBA00023310"/>
    </source>
</evidence>
<reference evidence="7 8" key="1">
    <citation type="journal article" date="2019" name="Nat. Microbiol.">
        <title>Mediterranean grassland soil C-N compound turnover is dependent on rainfall and depth, and is mediated by genomically divergent microorganisms.</title>
        <authorList>
            <person name="Diamond S."/>
            <person name="Andeer P.F."/>
            <person name="Li Z."/>
            <person name="Crits-Christoph A."/>
            <person name="Burstein D."/>
            <person name="Anantharaman K."/>
            <person name="Lane K.R."/>
            <person name="Thomas B.C."/>
            <person name="Pan C."/>
            <person name="Northen T.R."/>
            <person name="Banfield J.F."/>
        </authorList>
    </citation>
    <scope>NUCLEOTIDE SEQUENCE [LARGE SCALE GENOMIC DNA]</scope>
    <source>
        <strain evidence="7">WS_1</strain>
    </source>
</reference>
<comment type="caution">
    <text evidence="7">The sequence shown here is derived from an EMBL/GenBank/DDBJ whole genome shotgun (WGS) entry which is preliminary data.</text>
</comment>
<evidence type="ECO:0000256" key="2">
    <source>
        <dbReference type="ARBA" id="ARBA00022448"/>
    </source>
</evidence>
<dbReference type="InterPro" id="IPR000711">
    <property type="entry name" value="ATPase_OSCP/dsu"/>
</dbReference>
<protein>
    <submittedName>
        <fullName evidence="7">ATP synthase F1 subunit delta</fullName>
    </submittedName>
</protein>
<evidence type="ECO:0000256" key="1">
    <source>
        <dbReference type="ARBA" id="ARBA00004370"/>
    </source>
</evidence>
<dbReference type="SUPFAM" id="SSF47928">
    <property type="entry name" value="N-terminal domain of the delta subunit of the F1F0-ATP synthase"/>
    <property type="match status" value="1"/>
</dbReference>
<keyword evidence="4" id="KW-0406">Ion transport</keyword>
<keyword evidence="3" id="KW-0375">Hydrogen ion transport</keyword>
<proteinExistence type="predicted"/>
<dbReference type="Proteomes" id="UP000316292">
    <property type="component" value="Unassembled WGS sequence"/>
</dbReference>
<evidence type="ECO:0000256" key="5">
    <source>
        <dbReference type="ARBA" id="ARBA00023136"/>
    </source>
</evidence>
<feature type="non-terminal residue" evidence="7">
    <location>
        <position position="106"/>
    </location>
</feature>
<evidence type="ECO:0000313" key="8">
    <source>
        <dbReference type="Proteomes" id="UP000316292"/>
    </source>
</evidence>
<gene>
    <name evidence="7" type="primary">atpH</name>
    <name evidence="7" type="ORF">E6K71_01220</name>
</gene>
<keyword evidence="2" id="KW-0813">Transport</keyword>
<dbReference type="EMBL" id="VBOR01000025">
    <property type="protein sequence ID" value="TMQ50986.1"/>
    <property type="molecule type" value="Genomic_DNA"/>
</dbReference>
<organism evidence="7 8">
    <name type="scientific">Eiseniibacteriota bacterium</name>
    <dbReference type="NCBI Taxonomy" id="2212470"/>
    <lineage>
        <taxon>Bacteria</taxon>
        <taxon>Candidatus Eiseniibacteriota</taxon>
    </lineage>
</organism>
<evidence type="ECO:0000313" key="7">
    <source>
        <dbReference type="EMBL" id="TMQ50986.1"/>
    </source>
</evidence>
<dbReference type="PANTHER" id="PTHR11910">
    <property type="entry name" value="ATP SYNTHASE DELTA CHAIN"/>
    <property type="match status" value="1"/>
</dbReference>
<keyword evidence="5" id="KW-0472">Membrane</keyword>
<dbReference type="InterPro" id="IPR026015">
    <property type="entry name" value="ATP_synth_OSCP/delta_N_sf"/>
</dbReference>
<comment type="subcellular location">
    <subcellularLocation>
        <location evidence="1">Membrane</location>
    </subcellularLocation>
</comment>
<evidence type="ECO:0000256" key="4">
    <source>
        <dbReference type="ARBA" id="ARBA00023065"/>
    </source>
</evidence>
<evidence type="ECO:0000256" key="3">
    <source>
        <dbReference type="ARBA" id="ARBA00022781"/>
    </source>
</evidence>
<accession>A0A538SHZ2</accession>
<dbReference type="Gene3D" id="1.10.520.20">
    <property type="entry name" value="N-terminal domain of the delta subunit of the F1F0-ATP synthase"/>
    <property type="match status" value="1"/>
</dbReference>
<keyword evidence="6" id="KW-0066">ATP synthesis</keyword>
<dbReference type="Pfam" id="PF00213">
    <property type="entry name" value="OSCP"/>
    <property type="match status" value="1"/>
</dbReference>